<reference evidence="1 2" key="1">
    <citation type="submission" date="2019-03" db="EMBL/GenBank/DDBJ databases">
        <title>The genome sequence of Nitrosococcus wardiae strain D1FHST reveals the archetypal metabolic capacity of ammonia-oxidizing Gammaproteobacteria.</title>
        <authorList>
            <person name="Wang L."/>
            <person name="Lim C.K."/>
            <person name="Hanson T.E."/>
            <person name="Dang H."/>
            <person name="Klotz M.G."/>
        </authorList>
    </citation>
    <scope>NUCLEOTIDE SEQUENCE [LARGE SCALE GENOMIC DNA]</scope>
    <source>
        <strain evidence="1 2">D1FHS</strain>
    </source>
</reference>
<keyword evidence="2" id="KW-1185">Reference proteome</keyword>
<organism evidence="1 2">
    <name type="scientific">Nitrosococcus wardiae</name>
    <dbReference type="NCBI Taxonomy" id="1814290"/>
    <lineage>
        <taxon>Bacteria</taxon>
        <taxon>Pseudomonadati</taxon>
        <taxon>Pseudomonadota</taxon>
        <taxon>Gammaproteobacteria</taxon>
        <taxon>Chromatiales</taxon>
        <taxon>Chromatiaceae</taxon>
        <taxon>Nitrosococcus</taxon>
    </lineage>
</organism>
<dbReference type="InterPro" id="IPR023393">
    <property type="entry name" value="START-like_dom_sf"/>
</dbReference>
<sequence length="157" mass="17897">MVSAQSSIVIVRPVDDVFQFISVNFFQNYPKWSPEVVELEKLSDGPVKVGTRGRQVRNDQGRRTESTFRVTRFEPNHCFSCEGTAQTPFRVIYNFEALDQATKVKFTFELLKIDFFMRPFEKLIEAAIRGGADRVVHNLKGLLEEEATESSGSAKRS</sequence>
<dbReference type="CDD" id="cd08865">
    <property type="entry name" value="SRPBCC_10"/>
    <property type="match status" value="1"/>
</dbReference>
<accession>A0A4P7BYA9</accession>
<dbReference type="OrthoDB" id="953281at2"/>
<evidence type="ECO:0000313" key="1">
    <source>
        <dbReference type="EMBL" id="QBQ54150.1"/>
    </source>
</evidence>
<gene>
    <name evidence="1" type="ORF">E3U44_06245</name>
</gene>
<dbReference type="KEGG" id="nwr:E3U44_06245"/>
<dbReference type="Gene3D" id="3.30.530.20">
    <property type="match status" value="1"/>
</dbReference>
<dbReference type="EMBL" id="CP038033">
    <property type="protein sequence ID" value="QBQ54150.1"/>
    <property type="molecule type" value="Genomic_DNA"/>
</dbReference>
<evidence type="ECO:0000313" key="2">
    <source>
        <dbReference type="Proteomes" id="UP000294325"/>
    </source>
</evidence>
<dbReference type="Pfam" id="PF10604">
    <property type="entry name" value="Polyketide_cyc2"/>
    <property type="match status" value="1"/>
</dbReference>
<proteinExistence type="predicted"/>
<name>A0A4P7BYA9_9GAMM</name>
<dbReference type="Proteomes" id="UP000294325">
    <property type="component" value="Chromosome"/>
</dbReference>
<dbReference type="AlphaFoldDB" id="A0A4P7BYA9"/>
<dbReference type="SUPFAM" id="SSF55961">
    <property type="entry name" value="Bet v1-like"/>
    <property type="match status" value="1"/>
</dbReference>
<protein>
    <submittedName>
        <fullName evidence="1">Polyketide cyclase</fullName>
    </submittedName>
</protein>
<dbReference type="InterPro" id="IPR019587">
    <property type="entry name" value="Polyketide_cyclase/dehydratase"/>
</dbReference>
<dbReference type="RefSeq" id="WP_134357219.1">
    <property type="nucleotide sequence ID" value="NZ_CP038033.1"/>
</dbReference>